<feature type="domain" description="Acyltransferase 3" evidence="8">
    <location>
        <begin position="13"/>
        <end position="339"/>
    </location>
</feature>
<evidence type="ECO:0000256" key="5">
    <source>
        <dbReference type="ARBA" id="ARBA00022989"/>
    </source>
</evidence>
<feature type="transmembrane region" description="Helical" evidence="7">
    <location>
        <begin position="44"/>
        <end position="66"/>
    </location>
</feature>
<feature type="transmembrane region" description="Helical" evidence="7">
    <location>
        <begin position="291"/>
        <end position="310"/>
    </location>
</feature>
<dbReference type="EMBL" id="WAGX01000004">
    <property type="protein sequence ID" value="KAB1439759.1"/>
    <property type="molecule type" value="Genomic_DNA"/>
</dbReference>
<keyword evidence="4 7" id="KW-0812">Transmembrane</keyword>
<name>A0A7V7QMB2_9FIRM</name>
<evidence type="ECO:0000256" key="4">
    <source>
        <dbReference type="ARBA" id="ARBA00022692"/>
    </source>
</evidence>
<keyword evidence="5 7" id="KW-1133">Transmembrane helix</keyword>
<comment type="subcellular location">
    <subcellularLocation>
        <location evidence="1">Cell membrane</location>
        <topology evidence="1">Multi-pass membrane protein</topology>
    </subcellularLocation>
</comment>
<dbReference type="AlphaFoldDB" id="A0A7V7QMB2"/>
<gene>
    <name evidence="9" type="ORF">F7O84_05070</name>
</gene>
<dbReference type="PANTHER" id="PTHR40074">
    <property type="entry name" value="O-ACETYLTRANSFERASE WECH"/>
    <property type="match status" value="1"/>
</dbReference>
<feature type="transmembrane region" description="Helical" evidence="7">
    <location>
        <begin position="185"/>
        <end position="214"/>
    </location>
</feature>
<feature type="transmembrane region" description="Helical" evidence="7">
    <location>
        <begin position="12"/>
        <end position="32"/>
    </location>
</feature>
<dbReference type="GO" id="GO:0016413">
    <property type="term" value="F:O-acetyltransferase activity"/>
    <property type="evidence" value="ECO:0007669"/>
    <property type="project" value="TreeGrafter"/>
</dbReference>
<dbReference type="PANTHER" id="PTHR40074:SF2">
    <property type="entry name" value="O-ACETYLTRANSFERASE WECH"/>
    <property type="match status" value="1"/>
</dbReference>
<evidence type="ECO:0000256" key="7">
    <source>
        <dbReference type="SAM" id="Phobius"/>
    </source>
</evidence>
<comment type="similarity">
    <text evidence="2">Belongs to the acyltransferase 3 family.</text>
</comment>
<keyword evidence="9" id="KW-0808">Transferase</keyword>
<dbReference type="Proteomes" id="UP000461768">
    <property type="component" value="Unassembled WGS sequence"/>
</dbReference>
<feature type="transmembrane region" description="Helical" evidence="7">
    <location>
        <begin position="128"/>
        <end position="147"/>
    </location>
</feature>
<comment type="caution">
    <text evidence="9">The sequence shown here is derived from an EMBL/GenBank/DDBJ whole genome shotgun (WGS) entry which is preliminary data.</text>
</comment>
<reference evidence="9 10" key="2">
    <citation type="submission" date="2020-02" db="EMBL/GenBank/DDBJ databases">
        <title>Candidatus Galacturonibacter soehngenii shows hetero-acetogenic catabolism of galacturonic acid but lacks a canonical carbon monoxide dehydrogenase/acetyl-CoA synthase complex.</title>
        <authorList>
            <person name="Diender M."/>
            <person name="Stouten G.R."/>
            <person name="Petersen J.F."/>
            <person name="Nielsen P.H."/>
            <person name="Dueholm M.S."/>
            <person name="Pronk J.T."/>
            <person name="Van Loosdrecht M.C.M."/>
        </authorList>
    </citation>
    <scope>NUCLEOTIDE SEQUENCE [LARGE SCALE GENOMIC DNA]</scope>
    <source>
        <strain evidence="9">GalUA</strain>
    </source>
</reference>
<keyword evidence="3" id="KW-1003">Cell membrane</keyword>
<protein>
    <submittedName>
        <fullName evidence="9">Acyltransferase</fullName>
    </submittedName>
</protein>
<dbReference type="RefSeq" id="WP_151142591.1">
    <property type="nucleotide sequence ID" value="NZ_WAGX01000004.1"/>
</dbReference>
<feature type="transmembrane region" description="Helical" evidence="7">
    <location>
        <begin position="87"/>
        <end position="108"/>
    </location>
</feature>
<sequence>MNKKEKRKQYEYPWIDIFRIIAACFIVGIHVGPFASINETLDYFIFYCIGRIGVPFFMIVTGYFALSRLSRKNSVGQNLNKIKRTQLKLFMFYIFATLLYLPATVYSMNFPTSIAKLLQQIVFDGTFYHLWYFPAVMIGLIIVITLYRFLPRKVITVICLLLYIIGIFGDSYYRAIESIPFLSKFYSVIFFFSSYTRNGIFFAPIFLWMGLLLAKKKEMVLKKSTFIGLVVGLVSLLIEGGVTRMLHLQRHNSMYFSLLIVMYYLMIILLSNKIDMAKNHKKYRMFREISMWVYILHPMMIIVLRAIGGVLRIKEQLTQNPLLFYILVSFLSFLASLIMVQCKHFLMVRRKGNHEFG</sequence>
<evidence type="ECO:0000259" key="8">
    <source>
        <dbReference type="Pfam" id="PF01757"/>
    </source>
</evidence>
<keyword evidence="10" id="KW-1185">Reference proteome</keyword>
<feature type="transmembrane region" description="Helical" evidence="7">
    <location>
        <begin position="253"/>
        <end position="270"/>
    </location>
</feature>
<organism evidence="9 10">
    <name type="scientific">Candidatus Galacturonatibacter soehngenii</name>
    <dbReference type="NCBI Taxonomy" id="2307010"/>
    <lineage>
        <taxon>Bacteria</taxon>
        <taxon>Bacillati</taxon>
        <taxon>Bacillota</taxon>
        <taxon>Clostridia</taxon>
        <taxon>Lachnospirales</taxon>
        <taxon>Lachnospiraceae</taxon>
        <taxon>Candidatus Galacturonatibacter</taxon>
    </lineage>
</organism>
<evidence type="ECO:0000256" key="3">
    <source>
        <dbReference type="ARBA" id="ARBA00022475"/>
    </source>
</evidence>
<proteinExistence type="inferred from homology"/>
<evidence type="ECO:0000256" key="6">
    <source>
        <dbReference type="ARBA" id="ARBA00023136"/>
    </source>
</evidence>
<evidence type="ECO:0000256" key="1">
    <source>
        <dbReference type="ARBA" id="ARBA00004651"/>
    </source>
</evidence>
<reference evidence="9 10" key="1">
    <citation type="submission" date="2019-09" db="EMBL/GenBank/DDBJ databases">
        <authorList>
            <person name="Valk L.C."/>
        </authorList>
    </citation>
    <scope>NUCLEOTIDE SEQUENCE [LARGE SCALE GENOMIC DNA]</scope>
    <source>
        <strain evidence="9">GalUA</strain>
    </source>
</reference>
<keyword evidence="6 7" id="KW-0472">Membrane</keyword>
<dbReference type="InterPro" id="IPR002656">
    <property type="entry name" value="Acyl_transf_3_dom"/>
</dbReference>
<evidence type="ECO:0000313" key="10">
    <source>
        <dbReference type="Proteomes" id="UP000461768"/>
    </source>
</evidence>
<feature type="transmembrane region" description="Helical" evidence="7">
    <location>
        <begin position="226"/>
        <end position="247"/>
    </location>
</feature>
<dbReference type="GO" id="GO:0005886">
    <property type="term" value="C:plasma membrane"/>
    <property type="evidence" value="ECO:0007669"/>
    <property type="project" value="UniProtKB-SubCell"/>
</dbReference>
<evidence type="ECO:0000313" key="9">
    <source>
        <dbReference type="EMBL" id="KAB1439759.1"/>
    </source>
</evidence>
<dbReference type="OrthoDB" id="5808342at2"/>
<dbReference type="GO" id="GO:0009246">
    <property type="term" value="P:enterobacterial common antigen biosynthetic process"/>
    <property type="evidence" value="ECO:0007669"/>
    <property type="project" value="TreeGrafter"/>
</dbReference>
<dbReference type="Pfam" id="PF01757">
    <property type="entry name" value="Acyl_transf_3"/>
    <property type="match status" value="1"/>
</dbReference>
<feature type="transmembrane region" description="Helical" evidence="7">
    <location>
        <begin position="154"/>
        <end position="173"/>
    </location>
</feature>
<keyword evidence="9" id="KW-0012">Acyltransferase</keyword>
<feature type="transmembrane region" description="Helical" evidence="7">
    <location>
        <begin position="322"/>
        <end position="340"/>
    </location>
</feature>
<accession>A0A7V7QMB2</accession>
<evidence type="ECO:0000256" key="2">
    <source>
        <dbReference type="ARBA" id="ARBA00007400"/>
    </source>
</evidence>